<dbReference type="EMBL" id="KZ352018">
    <property type="protein sequence ID" value="PIO62512.1"/>
    <property type="molecule type" value="Genomic_DNA"/>
</dbReference>
<feature type="non-terminal residue" evidence="3">
    <location>
        <position position="135"/>
    </location>
</feature>
<organism evidence="3 4">
    <name type="scientific">Teladorsagia circumcincta</name>
    <name type="common">Brown stomach worm</name>
    <name type="synonym">Ostertagia circumcincta</name>
    <dbReference type="NCBI Taxonomy" id="45464"/>
    <lineage>
        <taxon>Eukaryota</taxon>
        <taxon>Metazoa</taxon>
        <taxon>Ecdysozoa</taxon>
        <taxon>Nematoda</taxon>
        <taxon>Chromadorea</taxon>
        <taxon>Rhabditida</taxon>
        <taxon>Rhabditina</taxon>
        <taxon>Rhabditomorpha</taxon>
        <taxon>Strongyloidea</taxon>
        <taxon>Trichostrongylidae</taxon>
        <taxon>Teladorsagia</taxon>
    </lineage>
</organism>
<dbReference type="Pfam" id="PF00059">
    <property type="entry name" value="Lectin_C"/>
    <property type="match status" value="1"/>
</dbReference>
<keyword evidence="1" id="KW-0732">Signal</keyword>
<dbReference type="OrthoDB" id="5787727at2759"/>
<proteinExistence type="predicted"/>
<dbReference type="CDD" id="cd00037">
    <property type="entry name" value="CLECT"/>
    <property type="match status" value="1"/>
</dbReference>
<dbReference type="Gene3D" id="3.10.100.10">
    <property type="entry name" value="Mannose-Binding Protein A, subunit A"/>
    <property type="match status" value="1"/>
</dbReference>
<dbReference type="AlphaFoldDB" id="A0A2G9TYJ6"/>
<evidence type="ECO:0000313" key="3">
    <source>
        <dbReference type="EMBL" id="PIO62512.1"/>
    </source>
</evidence>
<dbReference type="InterPro" id="IPR016187">
    <property type="entry name" value="CTDL_fold"/>
</dbReference>
<sequence>MELVSVLRVMAILSTFLPMNEAIDADVIQRAKDGEWVQLPSDDEETMIKIVKANQVFTDGKFRYEKAEEYCAEDDAHLASIHSNEEGQFTIDLTNAVISGHSYIYIGMKLAPAWADASSLEHVTEMSFHTESCYY</sequence>
<protein>
    <recommendedName>
        <fullName evidence="2">C-type lectin domain-containing protein</fullName>
    </recommendedName>
</protein>
<evidence type="ECO:0000256" key="1">
    <source>
        <dbReference type="SAM" id="SignalP"/>
    </source>
</evidence>
<dbReference type="InterPro" id="IPR001304">
    <property type="entry name" value="C-type_lectin-like"/>
</dbReference>
<reference evidence="3 4" key="1">
    <citation type="submission" date="2015-09" db="EMBL/GenBank/DDBJ databases">
        <title>Draft genome of the parasitic nematode Teladorsagia circumcincta isolate WARC Sus (inbred).</title>
        <authorList>
            <person name="Mitreva M."/>
        </authorList>
    </citation>
    <scope>NUCLEOTIDE SEQUENCE [LARGE SCALE GENOMIC DNA]</scope>
    <source>
        <strain evidence="3 4">S</strain>
    </source>
</reference>
<gene>
    <name evidence="3" type="ORF">TELCIR_15926</name>
</gene>
<keyword evidence="4" id="KW-1185">Reference proteome</keyword>
<dbReference type="SUPFAM" id="SSF56436">
    <property type="entry name" value="C-type lectin-like"/>
    <property type="match status" value="1"/>
</dbReference>
<feature type="domain" description="C-type lectin" evidence="2">
    <location>
        <begin position="64"/>
        <end position="123"/>
    </location>
</feature>
<name>A0A2G9TYJ6_TELCI</name>
<accession>A0A2G9TYJ6</accession>
<dbReference type="Proteomes" id="UP000230423">
    <property type="component" value="Unassembled WGS sequence"/>
</dbReference>
<evidence type="ECO:0000313" key="4">
    <source>
        <dbReference type="Proteomes" id="UP000230423"/>
    </source>
</evidence>
<feature type="signal peptide" evidence="1">
    <location>
        <begin position="1"/>
        <end position="22"/>
    </location>
</feature>
<dbReference type="InterPro" id="IPR016186">
    <property type="entry name" value="C-type_lectin-like/link_sf"/>
</dbReference>
<evidence type="ECO:0000259" key="2">
    <source>
        <dbReference type="Pfam" id="PF00059"/>
    </source>
</evidence>
<feature type="chain" id="PRO_5013560572" description="C-type lectin domain-containing protein" evidence="1">
    <location>
        <begin position="23"/>
        <end position="135"/>
    </location>
</feature>